<sequence length="335" mass="38279">MATIAPANPSRCNPAPKVPSEIDQQRLRKKIQNRQNQRARRVRLQAASNSNEKHAYRVHRWRIDTNDEPQQKPAASKPMKEGHNSPIAPGKSRRDSENSIFGSVPGNHSTLDLAINSRASCQSRIKQSLPADNLLHLIHYNTFCGLCNNKYILGTATISWEPETKPEQFDKAFPGFSVVLPFAPGLPSNLNPSESQMKIVHSTWIDLIPFTAMRENLIQWETSFDHKDFAQDLVGGVADPDLFSQPRYTRFEMPMKGNYLLSGDEDDDEVTANRNGWILWGEPYDVNSWEVTPGFLRKWAWAMQGCEELIVSSNRWRRIRGEEPLRFSMCVEDFR</sequence>
<protein>
    <recommendedName>
        <fullName evidence="4">BZIP domain-containing protein</fullName>
    </recommendedName>
</protein>
<reference evidence="2" key="2">
    <citation type="journal article" date="2023" name="IMA Fungus">
        <title>Comparative genomic study of the Penicillium genus elucidates a diverse pangenome and 15 lateral gene transfer events.</title>
        <authorList>
            <person name="Petersen C."/>
            <person name="Sorensen T."/>
            <person name="Nielsen M.R."/>
            <person name="Sondergaard T.E."/>
            <person name="Sorensen J.L."/>
            <person name="Fitzpatrick D.A."/>
            <person name="Frisvad J.C."/>
            <person name="Nielsen K.L."/>
        </authorList>
    </citation>
    <scope>NUCLEOTIDE SEQUENCE</scope>
    <source>
        <strain evidence="2">IBT 16125</strain>
    </source>
</reference>
<accession>A0AAD6CEI7</accession>
<dbReference type="PANTHER" id="PTHR38116">
    <property type="entry name" value="CHROMOSOME 7, WHOLE GENOME SHOTGUN SEQUENCE"/>
    <property type="match status" value="1"/>
</dbReference>
<evidence type="ECO:0008006" key="4">
    <source>
        <dbReference type="Google" id="ProtNLM"/>
    </source>
</evidence>
<dbReference type="PANTHER" id="PTHR38116:SF1">
    <property type="entry name" value="BZIP DOMAIN-CONTAINING PROTEIN"/>
    <property type="match status" value="1"/>
</dbReference>
<dbReference type="Proteomes" id="UP001213681">
    <property type="component" value="Unassembled WGS sequence"/>
</dbReference>
<feature type="region of interest" description="Disordered" evidence="1">
    <location>
        <begin position="1"/>
        <end position="104"/>
    </location>
</feature>
<dbReference type="InterPro" id="IPR021833">
    <property type="entry name" value="DUF3425"/>
</dbReference>
<keyword evidence="3" id="KW-1185">Reference proteome</keyword>
<feature type="compositionally biased region" description="Basic and acidic residues" evidence="1">
    <location>
        <begin position="51"/>
        <end position="65"/>
    </location>
</feature>
<organism evidence="2 3">
    <name type="scientific">Penicillium daleae</name>
    <dbReference type="NCBI Taxonomy" id="63821"/>
    <lineage>
        <taxon>Eukaryota</taxon>
        <taxon>Fungi</taxon>
        <taxon>Dikarya</taxon>
        <taxon>Ascomycota</taxon>
        <taxon>Pezizomycotina</taxon>
        <taxon>Eurotiomycetes</taxon>
        <taxon>Eurotiomycetidae</taxon>
        <taxon>Eurotiales</taxon>
        <taxon>Aspergillaceae</taxon>
        <taxon>Penicillium</taxon>
    </lineage>
</organism>
<evidence type="ECO:0000313" key="2">
    <source>
        <dbReference type="EMBL" id="KAJ5460562.1"/>
    </source>
</evidence>
<gene>
    <name evidence="2" type="ORF">N7458_002114</name>
</gene>
<dbReference type="RefSeq" id="XP_056769604.1">
    <property type="nucleotide sequence ID" value="XM_056905497.1"/>
</dbReference>
<dbReference type="GeneID" id="81595740"/>
<evidence type="ECO:0000256" key="1">
    <source>
        <dbReference type="SAM" id="MobiDB-lite"/>
    </source>
</evidence>
<reference evidence="2" key="1">
    <citation type="submission" date="2022-12" db="EMBL/GenBank/DDBJ databases">
        <authorList>
            <person name="Petersen C."/>
        </authorList>
    </citation>
    <scope>NUCLEOTIDE SEQUENCE</scope>
    <source>
        <strain evidence="2">IBT 16125</strain>
    </source>
</reference>
<comment type="caution">
    <text evidence="2">The sequence shown here is derived from an EMBL/GenBank/DDBJ whole genome shotgun (WGS) entry which is preliminary data.</text>
</comment>
<dbReference type="EMBL" id="JAPVEA010000002">
    <property type="protein sequence ID" value="KAJ5460562.1"/>
    <property type="molecule type" value="Genomic_DNA"/>
</dbReference>
<name>A0AAD6CEI7_9EURO</name>
<dbReference type="Pfam" id="PF11905">
    <property type="entry name" value="DUF3425"/>
    <property type="match status" value="1"/>
</dbReference>
<evidence type="ECO:0000313" key="3">
    <source>
        <dbReference type="Proteomes" id="UP001213681"/>
    </source>
</evidence>
<dbReference type="AlphaFoldDB" id="A0AAD6CEI7"/>
<feature type="compositionally biased region" description="Basic residues" evidence="1">
    <location>
        <begin position="27"/>
        <end position="43"/>
    </location>
</feature>
<proteinExistence type="predicted"/>